<keyword evidence="2 4" id="KW-0697">Rotamase</keyword>
<keyword evidence="3 4" id="KW-0413">Isomerase</keyword>
<dbReference type="PANTHER" id="PTHR45625">
    <property type="entry name" value="PEPTIDYL-PROLYL CIS-TRANS ISOMERASE-RELATED"/>
    <property type="match status" value="1"/>
</dbReference>
<evidence type="ECO:0000313" key="8">
    <source>
        <dbReference type="Proteomes" id="UP000238916"/>
    </source>
</evidence>
<dbReference type="PROSITE" id="PS51257">
    <property type="entry name" value="PROKAR_LIPOPROTEIN"/>
    <property type="match status" value="1"/>
</dbReference>
<comment type="similarity">
    <text evidence="4">Belongs to the cyclophilin-type PPIase family.</text>
</comment>
<accession>A0A2U3KH41</accession>
<dbReference type="PRINTS" id="PR00153">
    <property type="entry name" value="CSAPPISMRASE"/>
</dbReference>
<evidence type="ECO:0000256" key="3">
    <source>
        <dbReference type="ARBA" id="ARBA00023235"/>
    </source>
</evidence>
<feature type="compositionally biased region" description="Polar residues" evidence="5">
    <location>
        <begin position="31"/>
        <end position="48"/>
    </location>
</feature>
<dbReference type="GO" id="GO:0006457">
    <property type="term" value="P:protein folding"/>
    <property type="evidence" value="ECO:0007669"/>
    <property type="project" value="InterPro"/>
</dbReference>
<keyword evidence="4" id="KW-0732">Signal</keyword>
<evidence type="ECO:0000259" key="6">
    <source>
        <dbReference type="PROSITE" id="PS50072"/>
    </source>
</evidence>
<dbReference type="AlphaFoldDB" id="A0A2U3KH41"/>
<name>A0A2U3KH41_9FIRM</name>
<gene>
    <name evidence="7" type="ORF">SBF1_200015</name>
</gene>
<dbReference type="PROSITE" id="PS00170">
    <property type="entry name" value="CSA_PPIASE_1"/>
    <property type="match status" value="1"/>
</dbReference>
<reference evidence="8" key="1">
    <citation type="submission" date="2018-02" db="EMBL/GenBank/DDBJ databases">
        <authorList>
            <person name="Hausmann B."/>
        </authorList>
    </citation>
    <scope>NUCLEOTIDE SEQUENCE [LARGE SCALE GENOMIC DNA]</scope>
    <source>
        <strain evidence="8">Peat soil MAG SbF1</strain>
    </source>
</reference>
<dbReference type="GO" id="GO:0003755">
    <property type="term" value="F:peptidyl-prolyl cis-trans isomerase activity"/>
    <property type="evidence" value="ECO:0007669"/>
    <property type="project" value="UniProtKB-UniRule"/>
</dbReference>
<protein>
    <recommendedName>
        <fullName evidence="4">Peptidyl-prolyl cis-trans isomerase</fullName>
        <shortName evidence="4">PPIase</shortName>
        <ecNumber evidence="4">5.2.1.8</ecNumber>
    </recommendedName>
</protein>
<evidence type="ECO:0000256" key="2">
    <source>
        <dbReference type="ARBA" id="ARBA00023110"/>
    </source>
</evidence>
<dbReference type="Pfam" id="PF00160">
    <property type="entry name" value="Pro_isomerase"/>
    <property type="match status" value="1"/>
</dbReference>
<dbReference type="Gene3D" id="2.40.100.10">
    <property type="entry name" value="Cyclophilin-like"/>
    <property type="match status" value="1"/>
</dbReference>
<dbReference type="SUPFAM" id="SSF50891">
    <property type="entry name" value="Cyclophilin-like"/>
    <property type="match status" value="1"/>
</dbReference>
<dbReference type="PANTHER" id="PTHR45625:SF4">
    <property type="entry name" value="PEPTIDYLPROLYL ISOMERASE DOMAIN AND WD REPEAT-CONTAINING PROTEIN 1"/>
    <property type="match status" value="1"/>
</dbReference>
<comment type="catalytic activity">
    <reaction evidence="4">
        <text>[protein]-peptidylproline (omega=180) = [protein]-peptidylproline (omega=0)</text>
        <dbReference type="Rhea" id="RHEA:16237"/>
        <dbReference type="Rhea" id="RHEA-COMP:10747"/>
        <dbReference type="Rhea" id="RHEA-COMP:10748"/>
        <dbReference type="ChEBI" id="CHEBI:83833"/>
        <dbReference type="ChEBI" id="CHEBI:83834"/>
        <dbReference type="EC" id="5.2.1.8"/>
    </reaction>
</comment>
<dbReference type="InterPro" id="IPR020892">
    <property type="entry name" value="Cyclophilin-type_PPIase_CS"/>
</dbReference>
<evidence type="ECO:0000313" key="7">
    <source>
        <dbReference type="EMBL" id="SPF38991.1"/>
    </source>
</evidence>
<evidence type="ECO:0000256" key="4">
    <source>
        <dbReference type="RuleBase" id="RU363019"/>
    </source>
</evidence>
<dbReference type="InterPro" id="IPR029000">
    <property type="entry name" value="Cyclophilin-like_dom_sf"/>
</dbReference>
<dbReference type="OrthoDB" id="9807797at2"/>
<dbReference type="EC" id="5.2.1.8" evidence="4"/>
<dbReference type="EMBL" id="OMOF01000113">
    <property type="protein sequence ID" value="SPF38991.1"/>
    <property type="molecule type" value="Genomic_DNA"/>
</dbReference>
<dbReference type="InterPro" id="IPR044666">
    <property type="entry name" value="Cyclophilin_A-like"/>
</dbReference>
<feature type="signal peptide" evidence="4">
    <location>
        <begin position="1"/>
        <end position="20"/>
    </location>
</feature>
<dbReference type="InterPro" id="IPR002130">
    <property type="entry name" value="Cyclophilin-type_PPIase_dom"/>
</dbReference>
<organism evidence="7 8">
    <name type="scientific">Candidatus Desulfosporosinus infrequens</name>
    <dbReference type="NCBI Taxonomy" id="2043169"/>
    <lineage>
        <taxon>Bacteria</taxon>
        <taxon>Bacillati</taxon>
        <taxon>Bacillota</taxon>
        <taxon>Clostridia</taxon>
        <taxon>Eubacteriales</taxon>
        <taxon>Desulfitobacteriaceae</taxon>
        <taxon>Desulfosporosinus</taxon>
    </lineage>
</organism>
<comment type="function">
    <text evidence="1 4">PPIases accelerate the folding of proteins. It catalyzes the cis-trans isomerization of proline imidic peptide bonds in oligopeptides.</text>
</comment>
<proteinExistence type="inferred from homology"/>
<dbReference type="CDD" id="cd00317">
    <property type="entry name" value="cyclophilin"/>
    <property type="match status" value="1"/>
</dbReference>
<feature type="domain" description="PPIase cyclophilin-type" evidence="6">
    <location>
        <begin position="69"/>
        <end position="220"/>
    </location>
</feature>
<feature type="chain" id="PRO_5039747228" description="Peptidyl-prolyl cis-trans isomerase" evidence="4">
    <location>
        <begin position="21"/>
        <end position="223"/>
    </location>
</feature>
<dbReference type="PROSITE" id="PS50072">
    <property type="entry name" value="CSA_PPIASE_2"/>
    <property type="match status" value="1"/>
</dbReference>
<sequence length="223" mass="23308">MKKASLVVSALLLMSLTGCAQKAPVPAQPTPAASSSTVTPAVQPSSPKTWATAPAMQIDITKQYHATIHTTMGDIGVNLYAKDAPKTVNNLVFLASNNFYNNVPFHRVLKTFMIQTGDPTGTGTGGPGYKFADELSSAHTYAPGIVAMANAGPNTNGSQFFICSGADSANLNKNPNYTIFGQVDSGMDVVNKIASVPVGPSPSGEVSKPTTPVFMKSIDIQEK</sequence>
<evidence type="ECO:0000256" key="1">
    <source>
        <dbReference type="ARBA" id="ARBA00002388"/>
    </source>
</evidence>
<dbReference type="Proteomes" id="UP000238916">
    <property type="component" value="Unassembled WGS sequence"/>
</dbReference>
<feature type="region of interest" description="Disordered" evidence="5">
    <location>
        <begin position="24"/>
        <end position="48"/>
    </location>
</feature>
<evidence type="ECO:0000256" key="5">
    <source>
        <dbReference type="SAM" id="MobiDB-lite"/>
    </source>
</evidence>